<evidence type="ECO:0000313" key="1">
    <source>
        <dbReference type="EMBL" id="GGQ97282.1"/>
    </source>
</evidence>
<proteinExistence type="predicted"/>
<comment type="caution">
    <text evidence="1">The sequence shown here is derived from an EMBL/GenBank/DDBJ whole genome shotgun (WGS) entry which is preliminary data.</text>
</comment>
<accession>A0A918F1X5</accession>
<gene>
    <name evidence="1" type="ORF">GCM10008957_07060</name>
</gene>
<reference evidence="1" key="2">
    <citation type="submission" date="2020-09" db="EMBL/GenBank/DDBJ databases">
        <authorList>
            <person name="Sun Q."/>
            <person name="Ohkuma M."/>
        </authorList>
    </citation>
    <scope>NUCLEOTIDE SEQUENCE</scope>
    <source>
        <strain evidence="1">JCM 31311</strain>
    </source>
</reference>
<name>A0A918F1X5_9DEIO</name>
<sequence length="69" mass="7299">MTVPLSDIQEPSGLTFIGTSVPVTGITAGREVRISNTAKSMPHFPNFCCDETTNPLGTGLFGQTQKGPF</sequence>
<keyword evidence="2" id="KW-1185">Reference proteome</keyword>
<evidence type="ECO:0000313" key="2">
    <source>
        <dbReference type="Proteomes" id="UP000603865"/>
    </source>
</evidence>
<dbReference type="Proteomes" id="UP000603865">
    <property type="component" value="Unassembled WGS sequence"/>
</dbReference>
<protein>
    <submittedName>
        <fullName evidence="1">Uncharacterized protein</fullName>
    </submittedName>
</protein>
<reference evidence="1" key="1">
    <citation type="journal article" date="2014" name="Int. J. Syst. Evol. Microbiol.">
        <title>Complete genome sequence of Corynebacterium casei LMG S-19264T (=DSM 44701T), isolated from a smear-ripened cheese.</title>
        <authorList>
            <consortium name="US DOE Joint Genome Institute (JGI-PGF)"/>
            <person name="Walter F."/>
            <person name="Albersmeier A."/>
            <person name="Kalinowski J."/>
            <person name="Ruckert C."/>
        </authorList>
    </citation>
    <scope>NUCLEOTIDE SEQUENCE</scope>
    <source>
        <strain evidence="1">JCM 31311</strain>
    </source>
</reference>
<dbReference type="AlphaFoldDB" id="A0A918F1X5"/>
<dbReference type="EMBL" id="BMQL01000002">
    <property type="protein sequence ID" value="GGQ97282.1"/>
    <property type="molecule type" value="Genomic_DNA"/>
</dbReference>
<organism evidence="1 2">
    <name type="scientific">Deinococcus ruber</name>
    <dbReference type="NCBI Taxonomy" id="1848197"/>
    <lineage>
        <taxon>Bacteria</taxon>
        <taxon>Thermotogati</taxon>
        <taxon>Deinococcota</taxon>
        <taxon>Deinococci</taxon>
        <taxon>Deinococcales</taxon>
        <taxon>Deinococcaceae</taxon>
        <taxon>Deinococcus</taxon>
    </lineage>
</organism>